<name>A0ABR0KPB8_9EURO</name>
<feature type="region of interest" description="Disordered" evidence="1">
    <location>
        <begin position="1"/>
        <end position="66"/>
    </location>
</feature>
<dbReference type="InterPro" id="IPR007541">
    <property type="entry name" value="Uncharacterised_BSP"/>
</dbReference>
<dbReference type="PANTHER" id="PTHR33321:SF12">
    <property type="entry name" value="PLANT BASIC SECRETORY PROTEIN (BSP) FAMILY PROTEIN"/>
    <property type="match status" value="1"/>
</dbReference>
<reference evidence="2 3" key="1">
    <citation type="submission" date="2023-08" db="EMBL/GenBank/DDBJ databases">
        <title>Black Yeasts Isolated from many extreme environments.</title>
        <authorList>
            <person name="Coleine C."/>
            <person name="Stajich J.E."/>
            <person name="Selbmann L."/>
        </authorList>
    </citation>
    <scope>NUCLEOTIDE SEQUENCE [LARGE SCALE GENOMIC DNA]</scope>
    <source>
        <strain evidence="2 3">CCFEE 5885</strain>
    </source>
</reference>
<gene>
    <name evidence="2" type="ORF">LTR24_000196</name>
</gene>
<keyword evidence="3" id="KW-1185">Reference proteome</keyword>
<comment type="caution">
    <text evidence="2">The sequence shown here is derived from an EMBL/GenBank/DDBJ whole genome shotgun (WGS) entry which is preliminary data.</text>
</comment>
<feature type="compositionally biased region" description="Basic and acidic residues" evidence="1">
    <location>
        <begin position="37"/>
        <end position="47"/>
    </location>
</feature>
<dbReference type="PANTHER" id="PTHR33321">
    <property type="match status" value="1"/>
</dbReference>
<feature type="region of interest" description="Disordered" evidence="1">
    <location>
        <begin position="109"/>
        <end position="138"/>
    </location>
</feature>
<dbReference type="Proteomes" id="UP001345013">
    <property type="component" value="Unassembled WGS sequence"/>
</dbReference>
<dbReference type="Pfam" id="PF04450">
    <property type="entry name" value="BSP"/>
    <property type="match status" value="1"/>
</dbReference>
<accession>A0ABR0KPB8</accession>
<sequence length="317" mass="35498">MTRVYRDKSQLPSNMSANPAAVTAFPSPIPAPVSKAPSDENYAKDTEPQPEDAEPKPAQGQHRHQSLCSSARLRIHLDDLTNPATGRFTSVIPISTLLDEAILNVQHHLFTPPTDSDGDVSTPRPPQKPIKPKPEWKPQEVRSVTLVLRPMDGVAYTTGTDLDPAHKEIHVNLGYLGAKRDSSNADFLHEVRGVVTHEMVHAFQHNAHGKCPGGLIEGIADYVRMKSGLGAKHWTKWPANEGTRGKKWDEGYQKTAWFLEWLEETCRKGVVGELNEAMRAGEWDDGKLVSRVTTFTVDEWWKMYKEDWEPLNISRGE</sequence>
<protein>
    <submittedName>
        <fullName evidence="2">Uncharacterized protein</fullName>
    </submittedName>
</protein>
<evidence type="ECO:0000313" key="3">
    <source>
        <dbReference type="Proteomes" id="UP001345013"/>
    </source>
</evidence>
<evidence type="ECO:0000256" key="1">
    <source>
        <dbReference type="SAM" id="MobiDB-lite"/>
    </source>
</evidence>
<evidence type="ECO:0000313" key="2">
    <source>
        <dbReference type="EMBL" id="KAK5102286.1"/>
    </source>
</evidence>
<dbReference type="EMBL" id="JAVRRG010000002">
    <property type="protein sequence ID" value="KAK5102286.1"/>
    <property type="molecule type" value="Genomic_DNA"/>
</dbReference>
<organism evidence="2 3">
    <name type="scientific">Lithohypha guttulata</name>
    <dbReference type="NCBI Taxonomy" id="1690604"/>
    <lineage>
        <taxon>Eukaryota</taxon>
        <taxon>Fungi</taxon>
        <taxon>Dikarya</taxon>
        <taxon>Ascomycota</taxon>
        <taxon>Pezizomycotina</taxon>
        <taxon>Eurotiomycetes</taxon>
        <taxon>Chaetothyriomycetidae</taxon>
        <taxon>Chaetothyriales</taxon>
        <taxon>Trichomeriaceae</taxon>
        <taxon>Lithohypha</taxon>
    </lineage>
</organism>
<proteinExistence type="predicted"/>